<proteinExistence type="inferred from homology"/>
<dbReference type="SMART" id="SM00062">
    <property type="entry name" value="PBPb"/>
    <property type="match status" value="1"/>
</dbReference>
<evidence type="ECO:0000259" key="8">
    <source>
        <dbReference type="SMART" id="SM00062"/>
    </source>
</evidence>
<name>A0A2N3L0N1_9PROT</name>
<accession>A0A2N3L0N1</accession>
<keyword evidence="4 7" id="KW-0812">Transmembrane</keyword>
<dbReference type="EMBL" id="NXGX01000017">
    <property type="protein sequence ID" value="PKR56276.1"/>
    <property type="molecule type" value="Genomic_DNA"/>
</dbReference>
<evidence type="ECO:0000256" key="3">
    <source>
        <dbReference type="ARBA" id="ARBA00022475"/>
    </source>
</evidence>
<evidence type="ECO:0000256" key="4">
    <source>
        <dbReference type="ARBA" id="ARBA00022692"/>
    </source>
</evidence>
<dbReference type="RefSeq" id="WP_101305029.1">
    <property type="nucleotide sequence ID" value="NZ_NXGX01000017.1"/>
</dbReference>
<feature type="transmembrane region" description="Helical" evidence="7">
    <location>
        <begin position="420"/>
        <end position="442"/>
    </location>
</feature>
<dbReference type="AlphaFoldDB" id="A0A2N3L0N1"/>
<evidence type="ECO:0000256" key="1">
    <source>
        <dbReference type="ARBA" id="ARBA00004651"/>
    </source>
</evidence>
<dbReference type="Pfam" id="PF03458">
    <property type="entry name" value="Gly_transporter"/>
    <property type="match status" value="2"/>
</dbReference>
<dbReference type="PANTHER" id="PTHR30506:SF3">
    <property type="entry name" value="UPF0126 INNER MEMBRANE PROTEIN YADS-RELATED"/>
    <property type="match status" value="1"/>
</dbReference>
<feature type="transmembrane region" description="Helical" evidence="7">
    <location>
        <begin position="300"/>
        <end position="318"/>
    </location>
</feature>
<dbReference type="Pfam" id="PF00497">
    <property type="entry name" value="SBP_bac_3"/>
    <property type="match status" value="1"/>
</dbReference>
<dbReference type="GO" id="GO:0005886">
    <property type="term" value="C:plasma membrane"/>
    <property type="evidence" value="ECO:0007669"/>
    <property type="project" value="UniProtKB-SubCell"/>
</dbReference>
<keyword evidence="3" id="KW-1003">Cell membrane</keyword>
<dbReference type="InterPro" id="IPR005115">
    <property type="entry name" value="Gly_transporter"/>
</dbReference>
<gene>
    <name evidence="9" type="ORF">COO92_21700</name>
</gene>
<comment type="subcellular location">
    <subcellularLocation>
        <location evidence="1">Cell membrane</location>
        <topology evidence="1">Multi-pass membrane protein</topology>
    </subcellularLocation>
</comment>
<feature type="transmembrane region" description="Helical" evidence="7">
    <location>
        <begin position="267"/>
        <end position="293"/>
    </location>
</feature>
<protein>
    <recommendedName>
        <fullName evidence="8">Solute-binding protein family 3/N-terminal domain-containing protein</fullName>
    </recommendedName>
</protein>
<dbReference type="InterPro" id="IPR001638">
    <property type="entry name" value="Solute-binding_3/MltF_N"/>
</dbReference>
<reference evidence="9 10" key="1">
    <citation type="submission" date="2017-09" db="EMBL/GenBank/DDBJ databases">
        <title>Biodiversity and function of Thalassospira species in the particle-attached aromatic-hydrocarbon-degrading consortia from the surface seawater of the China South Sea.</title>
        <authorList>
            <person name="Dong C."/>
            <person name="Lai Q."/>
            <person name="Shao Z."/>
        </authorList>
    </citation>
    <scope>NUCLEOTIDE SEQUENCE [LARGE SCALE GENOMIC DNA]</scope>
    <source>
        <strain evidence="9 10">139Z-12</strain>
    </source>
</reference>
<evidence type="ECO:0000256" key="2">
    <source>
        <dbReference type="ARBA" id="ARBA00008193"/>
    </source>
</evidence>
<evidence type="ECO:0000313" key="10">
    <source>
        <dbReference type="Proteomes" id="UP000233332"/>
    </source>
</evidence>
<dbReference type="PANTHER" id="PTHR30506">
    <property type="entry name" value="INNER MEMBRANE PROTEIN"/>
    <property type="match status" value="1"/>
</dbReference>
<comment type="caution">
    <text evidence="9">The sequence shown here is derived from an EMBL/GenBank/DDBJ whole genome shotgun (WGS) entry which is preliminary data.</text>
</comment>
<dbReference type="Proteomes" id="UP000233332">
    <property type="component" value="Unassembled WGS sequence"/>
</dbReference>
<organism evidence="9 10">
    <name type="scientific">Thalassospira lohafexi</name>
    <dbReference type="NCBI Taxonomy" id="744227"/>
    <lineage>
        <taxon>Bacteria</taxon>
        <taxon>Pseudomonadati</taxon>
        <taxon>Pseudomonadota</taxon>
        <taxon>Alphaproteobacteria</taxon>
        <taxon>Rhodospirillales</taxon>
        <taxon>Thalassospiraceae</taxon>
        <taxon>Thalassospira</taxon>
    </lineage>
</organism>
<evidence type="ECO:0000256" key="5">
    <source>
        <dbReference type="ARBA" id="ARBA00022989"/>
    </source>
</evidence>
<evidence type="ECO:0000256" key="6">
    <source>
        <dbReference type="ARBA" id="ARBA00023136"/>
    </source>
</evidence>
<feature type="transmembrane region" description="Helical" evidence="7">
    <location>
        <begin position="338"/>
        <end position="355"/>
    </location>
</feature>
<dbReference type="SUPFAM" id="SSF53850">
    <property type="entry name" value="Periplasmic binding protein-like II"/>
    <property type="match status" value="1"/>
</dbReference>
<feature type="domain" description="Solute-binding protein family 3/N-terminal" evidence="8">
    <location>
        <begin position="28"/>
        <end position="265"/>
    </location>
</feature>
<dbReference type="Gene3D" id="3.40.190.10">
    <property type="entry name" value="Periplasmic binding protein-like II"/>
    <property type="match status" value="2"/>
</dbReference>
<evidence type="ECO:0000313" key="9">
    <source>
        <dbReference type="EMBL" id="PKR56276.1"/>
    </source>
</evidence>
<keyword evidence="5 7" id="KW-1133">Transmembrane helix</keyword>
<feature type="transmembrane region" description="Helical" evidence="7">
    <location>
        <begin position="484"/>
        <end position="506"/>
    </location>
</feature>
<evidence type="ECO:0000256" key="7">
    <source>
        <dbReference type="SAM" id="Phobius"/>
    </source>
</evidence>
<keyword evidence="6 7" id="KW-0472">Membrane</keyword>
<feature type="transmembrane region" description="Helical" evidence="7">
    <location>
        <begin position="454"/>
        <end position="472"/>
    </location>
</feature>
<comment type="similarity">
    <text evidence="2">Belongs to the UPF0126 family.</text>
</comment>
<sequence>MLAILLAVTCGVLARDSLAQGAKPEEKHITVGWYPSHPYQYLHMRHGTESLTGLDIELTRKIFERRGYTVNFVASSWAQIQEDLRDGKIDMALGAYDIALRQEYALFSDPYRTETDSAFFQSGAEIAHNSSSFAQLVENIATRNGQIGILDGYSYGAKVDDALAGLPGDRVIRYENVEKALQNLADGRIDALLSDQLFVEAALIRDGYGDLVDRHSLPVFAGAVHAIFAKKTVDPSVVEDFNAELNVLQKDGEYTAIQNAFISPIRFGIALSGIWFTALDYLGTVAFAISGVLLARREKYSIFGAFVLAALPGVGGGVVRDLITGREPIGIMQAPNGVLLVIATVLMGYLTYFVIDRFGIGVSAGDANGTNDTIARPVARTGWRRIMTVGNVVEISDAVGLAAFTVTGVYVAVTMNSTPILLWGPILAMLTGAGGGIIRDVVRADKHNPALKTSFYAEIPLLWGFTLSFFFWRHGPLAEISDIFFAVIITVIGAFVTRMIVLGLGLRSPRF</sequence>
<feature type="transmembrane region" description="Helical" evidence="7">
    <location>
        <begin position="392"/>
        <end position="414"/>
    </location>
</feature>
<keyword evidence="10" id="KW-1185">Reference proteome</keyword>